<dbReference type="SUPFAM" id="SSF82866">
    <property type="entry name" value="Multidrug efflux transporter AcrB transmembrane domain"/>
    <property type="match status" value="2"/>
</dbReference>
<dbReference type="RefSeq" id="WP_146519963.1">
    <property type="nucleotide sequence ID" value="NZ_CP151726.1"/>
</dbReference>
<dbReference type="AlphaFoldDB" id="A0A5C6AXU3"/>
<name>A0A5C6AXU3_9BACT</name>
<reference evidence="9 10" key="1">
    <citation type="submission" date="2019-02" db="EMBL/GenBank/DDBJ databases">
        <title>Deep-cultivation of Planctomycetes and their phenomic and genomic characterization uncovers novel biology.</title>
        <authorList>
            <person name="Wiegand S."/>
            <person name="Jogler M."/>
            <person name="Boedeker C."/>
            <person name="Pinto D."/>
            <person name="Vollmers J."/>
            <person name="Rivas-Marin E."/>
            <person name="Kohn T."/>
            <person name="Peeters S.H."/>
            <person name="Heuer A."/>
            <person name="Rast P."/>
            <person name="Oberbeckmann S."/>
            <person name="Bunk B."/>
            <person name="Jeske O."/>
            <person name="Meyerdierks A."/>
            <person name="Storesund J.E."/>
            <person name="Kallscheuer N."/>
            <person name="Luecker S."/>
            <person name="Lage O.M."/>
            <person name="Pohl T."/>
            <person name="Merkel B.J."/>
            <person name="Hornburger P."/>
            <person name="Mueller R.-W."/>
            <person name="Bruemmer F."/>
            <person name="Labrenz M."/>
            <person name="Spormann A.M."/>
            <person name="Op Den Camp H."/>
            <person name="Overmann J."/>
            <person name="Amann R."/>
            <person name="Jetten M.S.M."/>
            <person name="Mascher T."/>
            <person name="Medema M.H."/>
            <person name="Devos D.P."/>
            <person name="Kaster A.-K."/>
            <person name="Ovreas L."/>
            <person name="Rohde M."/>
            <person name="Galperin M.Y."/>
            <person name="Jogler C."/>
        </authorList>
    </citation>
    <scope>NUCLEOTIDE SEQUENCE [LARGE SCALE GENOMIC DNA]</scope>
    <source>
        <strain evidence="9 10">Pla52n</strain>
    </source>
</reference>
<feature type="transmembrane region" description="Helical" evidence="7">
    <location>
        <begin position="311"/>
        <end position="328"/>
    </location>
</feature>
<accession>A0A5C6AXU3</accession>
<feature type="transmembrane region" description="Helical" evidence="7">
    <location>
        <begin position="730"/>
        <end position="746"/>
    </location>
</feature>
<protein>
    <submittedName>
        <fullName evidence="9">Membrane transport protein mmpL8</fullName>
    </submittedName>
</protein>
<feature type="domain" description="Membrane transport protein MMPL" evidence="8">
    <location>
        <begin position="222"/>
        <end position="521"/>
    </location>
</feature>
<dbReference type="PANTHER" id="PTHR33406">
    <property type="entry name" value="MEMBRANE PROTEIN MJ1562-RELATED"/>
    <property type="match status" value="1"/>
</dbReference>
<evidence type="ECO:0000256" key="3">
    <source>
        <dbReference type="ARBA" id="ARBA00022475"/>
    </source>
</evidence>
<comment type="caution">
    <text evidence="9">The sequence shown here is derived from an EMBL/GenBank/DDBJ whole genome shotgun (WGS) entry which is preliminary data.</text>
</comment>
<feature type="domain" description="Membrane transport protein MMPL" evidence="8">
    <location>
        <begin position="662"/>
        <end position="910"/>
    </location>
</feature>
<comment type="similarity">
    <text evidence="2">Belongs to the resistance-nodulation-cell division (RND) (TC 2.A.6) family. MmpL subfamily.</text>
</comment>
<feature type="transmembrane region" description="Helical" evidence="7">
    <location>
        <begin position="450"/>
        <end position="473"/>
    </location>
</feature>
<keyword evidence="3" id="KW-1003">Cell membrane</keyword>
<feature type="transmembrane region" description="Helical" evidence="7">
    <location>
        <begin position="876"/>
        <end position="894"/>
    </location>
</feature>
<feature type="transmembrane region" description="Helical" evidence="7">
    <location>
        <begin position="334"/>
        <end position="356"/>
    </location>
</feature>
<proteinExistence type="inferred from homology"/>
<dbReference type="Proteomes" id="UP000320176">
    <property type="component" value="Unassembled WGS sequence"/>
</dbReference>
<sequence length="929" mass="102224">MQITASDRWSDRVIQRWRWILAFWVLASVLLFWAAPKWDKIAYDGDFDYLPAEMTSVAAGKLLDEAFRQDRSRSEIVLVLGRDHGDLKESDLVVGLDLLRRLHHRLGEVCWQNAITRFGYEQGPIDEAGEAGPWLRQALDSFNHAIDIDERFYESITDQLPDQEPTLVQPRLAIAYWDRATLLERIGDPENSAASDFQDALVLVPSIKTDVTPIQSRDLSAWQSMMDVLSWNDPVIGSRLSKPGARLTVVQLRSELAATSNITTVEAMRGLLSEVLNDSSVRTEPGLRLEMTGSAAIGGETLIAARDAIRYTESITVVMILLILITVYRAPLLVAIPMVSIGCAVVVSTSLIALLAGWSLNETVPWLDVRIFTTSRIFIVVILFGAGTDYCLFLISRLREEAGKYPWPEACRKALSGVTGALLGSAMTTVVGLGMLWIAQFGKFHYTGPIIAICLLVGLLICTTLTPALLRALGPGVFWPSKVLQNTEPPVSLLGQGTSSQSATMGGGVWSWIALMITRRPWLAMGIGMVGLILPGIYGLVNESNVTYDLSSQLSSTSGSRRGFRLLADHFEIGEINPVTLLLVRPDAVPREQFKKEIKKLSDTLYQQEGVATVRTFSDPLGDFPPNREMSILSSDAWKRRALQKHRIAQRHFFSTNAELSDRLARLDVIIHGDPFSNETASLVSALDQKLNELAADDDSVWKGSKVYLAGTTPSIIDLRSVTLSDNRRIKIAVVLAVFVVLLLVIRRVMLCVYLIATVLLSYYATLGLTALFFQQAYGSEFVGLDWKLPLFLFVILVAVGQDYNVYLVTRILEEQENLGWRIALRRAVAKTGGIITACGLVMAATFFSMTSSAWFPQIAAWFGYHSGTGVGLKGIIELGFALGLGVLIDTFYVRTILVPSYVSLTGRLASSGDAKTAVSHPDDSQGNA</sequence>
<comment type="subcellular location">
    <subcellularLocation>
        <location evidence="1">Cell membrane</location>
        <topology evidence="1">Multi-pass membrane protein</topology>
    </subcellularLocation>
</comment>
<feature type="transmembrane region" description="Helical" evidence="7">
    <location>
        <begin position="377"/>
        <end position="395"/>
    </location>
</feature>
<evidence type="ECO:0000256" key="2">
    <source>
        <dbReference type="ARBA" id="ARBA00010157"/>
    </source>
</evidence>
<dbReference type="InterPro" id="IPR050545">
    <property type="entry name" value="Mycobact_MmpL"/>
</dbReference>
<evidence type="ECO:0000313" key="9">
    <source>
        <dbReference type="EMBL" id="TWU04560.1"/>
    </source>
</evidence>
<evidence type="ECO:0000256" key="7">
    <source>
        <dbReference type="SAM" id="Phobius"/>
    </source>
</evidence>
<evidence type="ECO:0000313" key="10">
    <source>
        <dbReference type="Proteomes" id="UP000320176"/>
    </source>
</evidence>
<feature type="transmembrane region" description="Helical" evidence="7">
    <location>
        <begin position="415"/>
        <end position="438"/>
    </location>
</feature>
<feature type="transmembrane region" description="Helical" evidence="7">
    <location>
        <begin position="753"/>
        <end position="774"/>
    </location>
</feature>
<dbReference type="InterPro" id="IPR004869">
    <property type="entry name" value="MMPL_dom"/>
</dbReference>
<evidence type="ECO:0000256" key="4">
    <source>
        <dbReference type="ARBA" id="ARBA00022692"/>
    </source>
</evidence>
<evidence type="ECO:0000259" key="8">
    <source>
        <dbReference type="Pfam" id="PF03176"/>
    </source>
</evidence>
<feature type="transmembrane region" description="Helical" evidence="7">
    <location>
        <begin position="17"/>
        <end position="35"/>
    </location>
</feature>
<organism evidence="9 10">
    <name type="scientific">Stieleria varia</name>
    <dbReference type="NCBI Taxonomy" id="2528005"/>
    <lineage>
        <taxon>Bacteria</taxon>
        <taxon>Pseudomonadati</taxon>
        <taxon>Planctomycetota</taxon>
        <taxon>Planctomycetia</taxon>
        <taxon>Pirellulales</taxon>
        <taxon>Pirellulaceae</taxon>
        <taxon>Stieleria</taxon>
    </lineage>
</organism>
<dbReference type="GO" id="GO:0005886">
    <property type="term" value="C:plasma membrane"/>
    <property type="evidence" value="ECO:0007669"/>
    <property type="project" value="UniProtKB-SubCell"/>
</dbReference>
<feature type="transmembrane region" description="Helical" evidence="7">
    <location>
        <begin position="789"/>
        <end position="813"/>
    </location>
</feature>
<keyword evidence="4 7" id="KW-0812">Transmembrane</keyword>
<dbReference type="Pfam" id="PF03176">
    <property type="entry name" value="MMPL"/>
    <property type="match status" value="2"/>
</dbReference>
<dbReference type="PANTHER" id="PTHR33406:SF6">
    <property type="entry name" value="MEMBRANE PROTEIN YDGH-RELATED"/>
    <property type="match status" value="1"/>
</dbReference>
<keyword evidence="6 7" id="KW-0472">Membrane</keyword>
<feature type="transmembrane region" description="Helical" evidence="7">
    <location>
        <begin position="834"/>
        <end position="856"/>
    </location>
</feature>
<keyword evidence="10" id="KW-1185">Reference proteome</keyword>
<gene>
    <name evidence="9" type="primary">mmpL8</name>
    <name evidence="9" type="ORF">Pla52n_26020</name>
</gene>
<evidence type="ECO:0000256" key="1">
    <source>
        <dbReference type="ARBA" id="ARBA00004651"/>
    </source>
</evidence>
<dbReference type="OrthoDB" id="9782006at2"/>
<evidence type="ECO:0000256" key="5">
    <source>
        <dbReference type="ARBA" id="ARBA00022989"/>
    </source>
</evidence>
<dbReference type="Gene3D" id="1.20.1640.10">
    <property type="entry name" value="Multidrug efflux transporter AcrB transmembrane domain"/>
    <property type="match status" value="2"/>
</dbReference>
<evidence type="ECO:0000256" key="6">
    <source>
        <dbReference type="ARBA" id="ARBA00023136"/>
    </source>
</evidence>
<feature type="transmembrane region" description="Helical" evidence="7">
    <location>
        <begin position="522"/>
        <end position="541"/>
    </location>
</feature>
<dbReference type="EMBL" id="SJPN01000003">
    <property type="protein sequence ID" value="TWU04560.1"/>
    <property type="molecule type" value="Genomic_DNA"/>
</dbReference>
<keyword evidence="5 7" id="KW-1133">Transmembrane helix</keyword>